<comment type="subcellular location">
    <subcellularLocation>
        <location evidence="1">Mitochondrion inner membrane</location>
    </subcellularLocation>
</comment>
<dbReference type="GO" id="GO:0000423">
    <property type="term" value="P:mitophagy"/>
    <property type="evidence" value="ECO:0007669"/>
    <property type="project" value="UniProtKB-ARBA"/>
</dbReference>
<proteinExistence type="inferred from homology"/>
<dbReference type="CDD" id="cd03401">
    <property type="entry name" value="SPFH_prohibitin"/>
    <property type="match status" value="1"/>
</dbReference>
<dbReference type="PANTHER" id="PTHR23222">
    <property type="entry name" value="PROHIBITIN"/>
    <property type="match status" value="1"/>
</dbReference>
<evidence type="ECO:0000313" key="7">
    <source>
        <dbReference type="EMBL" id="KAJ3134875.1"/>
    </source>
</evidence>
<reference evidence="7" key="1">
    <citation type="submission" date="2020-05" db="EMBL/GenBank/DDBJ databases">
        <title>Phylogenomic resolution of chytrid fungi.</title>
        <authorList>
            <person name="Stajich J.E."/>
            <person name="Amses K."/>
            <person name="Simmons R."/>
            <person name="Seto K."/>
            <person name="Myers J."/>
            <person name="Bonds A."/>
            <person name="Quandt C.A."/>
            <person name="Barry K."/>
            <person name="Liu P."/>
            <person name="Grigoriev I."/>
            <person name="Longcore J.E."/>
            <person name="James T.Y."/>
        </authorList>
    </citation>
    <scope>NUCLEOTIDE SEQUENCE</scope>
    <source>
        <strain evidence="7">JEL0513</strain>
    </source>
</reference>
<dbReference type="PANTHER" id="PTHR23222:SF1">
    <property type="entry name" value="PROHIBITIN-2"/>
    <property type="match status" value="1"/>
</dbReference>
<dbReference type="Gene3D" id="3.30.479.30">
    <property type="entry name" value="Band 7 domain"/>
    <property type="match status" value="1"/>
</dbReference>
<keyword evidence="4" id="KW-0496">Mitochondrion</keyword>
<evidence type="ECO:0000256" key="2">
    <source>
        <dbReference type="ARBA" id="ARBA00009658"/>
    </source>
</evidence>
<dbReference type="SUPFAM" id="SSF117892">
    <property type="entry name" value="Band 7/SPFH domain"/>
    <property type="match status" value="1"/>
</dbReference>
<comment type="caution">
    <text evidence="7">The sequence shown here is derived from an EMBL/GenBank/DDBJ whole genome shotgun (WGS) entry which is preliminary data.</text>
</comment>
<dbReference type="GO" id="GO:0007005">
    <property type="term" value="P:mitochondrion organization"/>
    <property type="evidence" value="ECO:0007669"/>
    <property type="project" value="TreeGrafter"/>
</dbReference>
<dbReference type="InterPro" id="IPR036013">
    <property type="entry name" value="Band_7/SPFH_dom_sf"/>
</dbReference>
<dbReference type="SMART" id="SM00244">
    <property type="entry name" value="PHB"/>
    <property type="match status" value="1"/>
</dbReference>
<evidence type="ECO:0000256" key="3">
    <source>
        <dbReference type="ARBA" id="ARBA00022792"/>
    </source>
</evidence>
<dbReference type="EMBL" id="JADGJH010000179">
    <property type="protein sequence ID" value="KAJ3134875.1"/>
    <property type="molecule type" value="Genomic_DNA"/>
</dbReference>
<keyword evidence="5" id="KW-0472">Membrane</keyword>
<comment type="similarity">
    <text evidence="2">Belongs to the prohibitin family.</text>
</comment>
<feature type="domain" description="Band 7" evidence="6">
    <location>
        <begin position="63"/>
        <end position="224"/>
    </location>
</feature>
<dbReference type="Proteomes" id="UP001211907">
    <property type="component" value="Unassembled WGS sequence"/>
</dbReference>
<sequence length="1072" mass="118189">MSRFQKAAGNNNIQKLLENAFKSGSGTGSGSGSRGSGPSAGGFLASGGALVGIGLLVVGANQSLFNVDGGHRAVMYSRVSGVKTEVYNEGTHFMIPWFETPIIYDVRAKPRNIASLTGTKDLQMVDITLRVLSRPKVENLPEIYKTLGTDFDERVLPSIANEVLKSVVAQFNASQLITQREKVSRLVRDTLTKRAAFFNLILDDVSLTHVAFSPEFTAAVEAKQIAQQEAQRATFIVDRATQEKQSIIVKAQGEAKSAELIGEAIRNKPGFIDLRKIEAATQIAQTIANSKNRVYVDSNALMLNVNEMLSRTRLEESMRQSIAQGRPEDAIAQFSAAGINIGNSNNSSINVENVLVLLLSALEAAGETRVLGRVAASLSARNSIVKTPNLDNDSKPSSLQLALTRVALLHQAVSSPTRLVTLAESLSDFVSAPVSPSNIYDEEDFVLLRLKVDVVRLLLYSVASKEAALIALKVLQSMGSNLLKMHETSALVVRTFATLKSFDEMKSFLNSEVVDSRDFLVWAEATKSVETHSSPIAAFECYKQMIYVIQKNLSDDNPPVEIPSPALISSTTSYVVSATAYLMKTLADFAAFEEATAVTAEIMSIFKPFSTSASAINTHEVFKMQAINTDDVVDALQNGYTRVLLSTLRSARNGSMKMLQRNGVDLESILNSAFFNIKSFEKRVSSAAKTSQESFYRILQIYVECIWLETSSFLIESRRFTIEGAVELFNNLKLAGYQPNLDGYHTIIELLSKPPTKDSLSSQAQYAILDRKIRLKHIETLMGSLTRSGHSPSGKTYALLFRACSPEPGERYADEEFLRQYTLDQVQREIKHTHASTAMLLRTYILTGNVEHAVMLWNVTRTEGTVKRDQDMYKVVLKAAAARQPRFSTYVLRDLRYEMARDEVVCDSALEFFLVKCASATRDVVAAREIVAEMEETRLKRRLQTVDADNLAADIVDSRVHGIVLRLVFDGYGSACLFGRDALKQARNAGGGSGAVKVRGNIMSPIIDWYCGRGVSELDRGVIDDIIAITDFSTMTVESKQLSSLEDKNELIAHRSTIVREKMQGFLMRLRK</sequence>
<dbReference type="Pfam" id="PF01145">
    <property type="entry name" value="Band_7"/>
    <property type="match status" value="1"/>
</dbReference>
<protein>
    <recommendedName>
        <fullName evidence="6">Band 7 domain-containing protein</fullName>
    </recommendedName>
</protein>
<evidence type="ECO:0000256" key="1">
    <source>
        <dbReference type="ARBA" id="ARBA00004273"/>
    </source>
</evidence>
<dbReference type="InterPro" id="IPR001107">
    <property type="entry name" value="Band_7"/>
</dbReference>
<keyword evidence="8" id="KW-1185">Reference proteome</keyword>
<dbReference type="FunFam" id="3.30.479.30:FF:000001">
    <property type="entry name" value="Prohibitin 2"/>
    <property type="match status" value="1"/>
</dbReference>
<name>A0AAD5T7L7_9FUNG</name>
<evidence type="ECO:0000313" key="8">
    <source>
        <dbReference type="Proteomes" id="UP001211907"/>
    </source>
</evidence>
<organism evidence="7 8">
    <name type="scientific">Physocladia obscura</name>
    <dbReference type="NCBI Taxonomy" id="109957"/>
    <lineage>
        <taxon>Eukaryota</taxon>
        <taxon>Fungi</taxon>
        <taxon>Fungi incertae sedis</taxon>
        <taxon>Chytridiomycota</taxon>
        <taxon>Chytridiomycota incertae sedis</taxon>
        <taxon>Chytridiomycetes</taxon>
        <taxon>Chytridiales</taxon>
        <taxon>Chytriomycetaceae</taxon>
        <taxon>Physocladia</taxon>
    </lineage>
</organism>
<dbReference type="AlphaFoldDB" id="A0AAD5T7L7"/>
<evidence type="ECO:0000256" key="5">
    <source>
        <dbReference type="ARBA" id="ARBA00023136"/>
    </source>
</evidence>
<dbReference type="InterPro" id="IPR000163">
    <property type="entry name" value="Prohibitin"/>
</dbReference>
<keyword evidence="3" id="KW-0999">Mitochondrion inner membrane</keyword>
<accession>A0AAD5T7L7</accession>
<evidence type="ECO:0000259" key="6">
    <source>
        <dbReference type="SMART" id="SM00244"/>
    </source>
</evidence>
<dbReference type="PRINTS" id="PR00679">
    <property type="entry name" value="PROHIBITIN"/>
</dbReference>
<evidence type="ECO:0000256" key="4">
    <source>
        <dbReference type="ARBA" id="ARBA00023128"/>
    </source>
</evidence>
<gene>
    <name evidence="7" type="ORF">HK100_003219</name>
</gene>
<dbReference type="GO" id="GO:0005743">
    <property type="term" value="C:mitochondrial inner membrane"/>
    <property type="evidence" value="ECO:0007669"/>
    <property type="project" value="UniProtKB-SubCell"/>
</dbReference>